<gene>
    <name evidence="1" type="ORF">A2129_02380</name>
</gene>
<evidence type="ECO:0000313" key="1">
    <source>
        <dbReference type="EMBL" id="OGM07651.1"/>
    </source>
</evidence>
<sequence length="66" mass="6709">METFGAPEGYPSGITAGPYGVFGASEDVSGVVSLGSGSVRGYFSGDWAKLESGKSQNLGIFVLTSE</sequence>
<name>A0A1F7WXX1_9BACT</name>
<protein>
    <submittedName>
        <fullName evidence="1">Uncharacterized protein</fullName>
    </submittedName>
</protein>
<evidence type="ECO:0000313" key="2">
    <source>
        <dbReference type="Proteomes" id="UP000177737"/>
    </source>
</evidence>
<comment type="caution">
    <text evidence="1">The sequence shown here is derived from an EMBL/GenBank/DDBJ whole genome shotgun (WGS) entry which is preliminary data.</text>
</comment>
<accession>A0A1F7WXX1</accession>
<organism evidence="1 2">
    <name type="scientific">Candidatus Woesebacteria bacterium GWC1_42_13</name>
    <dbReference type="NCBI Taxonomy" id="1802475"/>
    <lineage>
        <taxon>Bacteria</taxon>
        <taxon>Candidatus Woeseibacteriota</taxon>
    </lineage>
</organism>
<proteinExistence type="predicted"/>
<dbReference type="AlphaFoldDB" id="A0A1F7WXX1"/>
<dbReference type="EMBL" id="MGFN01000004">
    <property type="protein sequence ID" value="OGM07651.1"/>
    <property type="molecule type" value="Genomic_DNA"/>
</dbReference>
<dbReference type="Proteomes" id="UP000177737">
    <property type="component" value="Unassembled WGS sequence"/>
</dbReference>
<reference evidence="1 2" key="1">
    <citation type="journal article" date="2016" name="Nat. Commun.">
        <title>Thousands of microbial genomes shed light on interconnected biogeochemical processes in an aquifer system.</title>
        <authorList>
            <person name="Anantharaman K."/>
            <person name="Brown C.T."/>
            <person name="Hug L.A."/>
            <person name="Sharon I."/>
            <person name="Castelle C.J."/>
            <person name="Probst A.J."/>
            <person name="Thomas B.C."/>
            <person name="Singh A."/>
            <person name="Wilkins M.J."/>
            <person name="Karaoz U."/>
            <person name="Brodie E.L."/>
            <person name="Williams K.H."/>
            <person name="Hubbard S.S."/>
            <person name="Banfield J.F."/>
        </authorList>
    </citation>
    <scope>NUCLEOTIDE SEQUENCE [LARGE SCALE GENOMIC DNA]</scope>
</reference>